<evidence type="ECO:0000313" key="11">
    <source>
        <dbReference type="EMBL" id="CAA7028007.1"/>
    </source>
</evidence>
<keyword evidence="7" id="KW-0472">Membrane</keyword>
<dbReference type="InterPro" id="IPR024788">
    <property type="entry name" value="Malectin-like_Carb-bd_dom"/>
</dbReference>
<dbReference type="InterPro" id="IPR032675">
    <property type="entry name" value="LRR_dom_sf"/>
</dbReference>
<evidence type="ECO:0000259" key="10">
    <source>
        <dbReference type="Pfam" id="PF12819"/>
    </source>
</evidence>
<feature type="signal peptide" evidence="9">
    <location>
        <begin position="1"/>
        <end position="22"/>
    </location>
</feature>
<organism evidence="11 12">
    <name type="scientific">Microthlaspi erraticum</name>
    <dbReference type="NCBI Taxonomy" id="1685480"/>
    <lineage>
        <taxon>Eukaryota</taxon>
        <taxon>Viridiplantae</taxon>
        <taxon>Streptophyta</taxon>
        <taxon>Embryophyta</taxon>
        <taxon>Tracheophyta</taxon>
        <taxon>Spermatophyta</taxon>
        <taxon>Magnoliopsida</taxon>
        <taxon>eudicotyledons</taxon>
        <taxon>Gunneridae</taxon>
        <taxon>Pentapetalae</taxon>
        <taxon>rosids</taxon>
        <taxon>malvids</taxon>
        <taxon>Brassicales</taxon>
        <taxon>Brassicaceae</taxon>
        <taxon>Coluteocarpeae</taxon>
        <taxon>Microthlaspi</taxon>
    </lineage>
</organism>
<keyword evidence="12" id="KW-1185">Reference proteome</keyword>
<protein>
    <recommendedName>
        <fullName evidence="10">Malectin-like domain-containing protein</fullName>
    </recommendedName>
</protein>
<comment type="subcellular location">
    <subcellularLocation>
        <location evidence="1">Membrane</location>
        <topology evidence="1">Single-pass membrane protein</topology>
    </subcellularLocation>
</comment>
<dbReference type="Gene3D" id="3.80.10.10">
    <property type="entry name" value="Ribonuclease Inhibitor"/>
    <property type="match status" value="1"/>
</dbReference>
<dbReference type="Gene3D" id="2.60.120.430">
    <property type="entry name" value="Galactose-binding lectin"/>
    <property type="match status" value="1"/>
</dbReference>
<keyword evidence="8" id="KW-0675">Receptor</keyword>
<dbReference type="Pfam" id="PF13855">
    <property type="entry name" value="LRR_8"/>
    <property type="match status" value="1"/>
</dbReference>
<keyword evidence="2" id="KW-0433">Leucine-rich repeat</keyword>
<evidence type="ECO:0000256" key="1">
    <source>
        <dbReference type="ARBA" id="ARBA00004167"/>
    </source>
</evidence>
<keyword evidence="4 9" id="KW-0732">Signal</keyword>
<evidence type="ECO:0000313" key="12">
    <source>
        <dbReference type="Proteomes" id="UP000467841"/>
    </source>
</evidence>
<evidence type="ECO:0000256" key="6">
    <source>
        <dbReference type="ARBA" id="ARBA00022989"/>
    </source>
</evidence>
<sequence>METCLGLLLVLITLAIIHIVQSQDQQGFISLDCGLPTTEPSPYKETDTGLWFSSDATFTRSGKTGRIKENLEGNSKPYKTLRYFPDGLRNCYNLSVDKGRRYLVRATFVYRNYDGLNNGPVFDLYLGPNPWAEIDLRQVNDTGEEILHIPTSDSLQICLVKNGTTTPVISTLELRPMEKDAYITKSGSLKLFFRRYYSNSGSNIRYMRDVYDRTWVPFFMKEWKQISTTLQVDISNTYVPSQDAIKNAATPADTSAPLTIKWSSKNSDHQYYLYAHFAEIQDLQANETREFNLSLNGVQFYVPFVPRKLAVFTVLSRSPRTCNGGECNFQLIRTNRSTLPPLLNALEVYTAIQFLQSQTDESDVDAVKNITATYALSRINWQGDPCVPQQLRWDGLNCRNTDMSTPPRITTLNLTSSGLTGTIAAAIQSLTQLETLDLSNNNLTGEVPEFLSNMESLSVM</sequence>
<gene>
    <name evidence="11" type="ORF">MERR_LOCUS15242</name>
</gene>
<evidence type="ECO:0000256" key="9">
    <source>
        <dbReference type="SAM" id="SignalP"/>
    </source>
</evidence>
<keyword evidence="5" id="KW-0677">Repeat</keyword>
<evidence type="ECO:0000256" key="8">
    <source>
        <dbReference type="ARBA" id="ARBA00023170"/>
    </source>
</evidence>
<accession>A0A6D2ISI3</accession>
<evidence type="ECO:0000256" key="4">
    <source>
        <dbReference type="ARBA" id="ARBA00022729"/>
    </source>
</evidence>
<proteinExistence type="predicted"/>
<reference evidence="11" key="1">
    <citation type="submission" date="2020-01" db="EMBL/GenBank/DDBJ databases">
        <authorList>
            <person name="Mishra B."/>
        </authorList>
    </citation>
    <scope>NUCLEOTIDE SEQUENCE [LARGE SCALE GENOMIC DNA]</scope>
</reference>
<feature type="domain" description="Malectin-like" evidence="10">
    <location>
        <begin position="31"/>
        <end position="350"/>
    </location>
</feature>
<dbReference type="AlphaFoldDB" id="A0A6D2ISI3"/>
<evidence type="ECO:0000256" key="7">
    <source>
        <dbReference type="ARBA" id="ARBA00023136"/>
    </source>
</evidence>
<dbReference type="FunFam" id="3.80.10.10:FF:000129">
    <property type="entry name" value="Leucine-rich repeat receptor-like kinase"/>
    <property type="match status" value="1"/>
</dbReference>
<evidence type="ECO:0000256" key="3">
    <source>
        <dbReference type="ARBA" id="ARBA00022692"/>
    </source>
</evidence>
<dbReference type="InterPro" id="IPR001611">
    <property type="entry name" value="Leu-rich_rpt"/>
</dbReference>
<dbReference type="EMBL" id="CACVBM020001063">
    <property type="protein sequence ID" value="CAA7028007.1"/>
    <property type="molecule type" value="Genomic_DNA"/>
</dbReference>
<dbReference type="Pfam" id="PF12819">
    <property type="entry name" value="Malectin_like"/>
    <property type="match status" value="1"/>
</dbReference>
<evidence type="ECO:0000256" key="5">
    <source>
        <dbReference type="ARBA" id="ARBA00022737"/>
    </source>
</evidence>
<name>A0A6D2ISI3_9BRAS</name>
<comment type="caution">
    <text evidence="11">The sequence shown here is derived from an EMBL/GenBank/DDBJ whole genome shotgun (WGS) entry which is preliminary data.</text>
</comment>
<dbReference type="Proteomes" id="UP000467841">
    <property type="component" value="Unassembled WGS sequence"/>
</dbReference>
<dbReference type="PANTHER" id="PTHR45631">
    <property type="entry name" value="OS07G0107800 PROTEIN-RELATED"/>
    <property type="match status" value="1"/>
</dbReference>
<dbReference type="SUPFAM" id="SSF52058">
    <property type="entry name" value="L domain-like"/>
    <property type="match status" value="1"/>
</dbReference>
<keyword evidence="6" id="KW-1133">Transmembrane helix</keyword>
<keyword evidence="3" id="KW-0812">Transmembrane</keyword>
<dbReference type="OrthoDB" id="2017114at2759"/>
<dbReference type="GO" id="GO:0016020">
    <property type="term" value="C:membrane"/>
    <property type="evidence" value="ECO:0007669"/>
    <property type="project" value="UniProtKB-SubCell"/>
</dbReference>
<dbReference type="PANTHER" id="PTHR45631:SF57">
    <property type="entry name" value="LEUCINE-RICH REPEAT PROTEIN KINASE FAMILY PROTEIN"/>
    <property type="match status" value="1"/>
</dbReference>
<dbReference type="PROSITE" id="PS51450">
    <property type="entry name" value="LRR"/>
    <property type="match status" value="1"/>
</dbReference>
<evidence type="ECO:0000256" key="2">
    <source>
        <dbReference type="ARBA" id="ARBA00022614"/>
    </source>
</evidence>
<feature type="chain" id="PRO_5025423623" description="Malectin-like domain-containing protein" evidence="9">
    <location>
        <begin position="23"/>
        <end position="460"/>
    </location>
</feature>